<dbReference type="InterPro" id="IPR019734">
    <property type="entry name" value="TPR_rpt"/>
</dbReference>
<dbReference type="InterPro" id="IPR011990">
    <property type="entry name" value="TPR-like_helical_dom_sf"/>
</dbReference>
<proteinExistence type="predicted"/>
<dbReference type="AlphaFoldDB" id="A0A939DP00"/>
<dbReference type="Pfam" id="PF12770">
    <property type="entry name" value="CHAT"/>
    <property type="match status" value="1"/>
</dbReference>
<dbReference type="Proteomes" id="UP000664654">
    <property type="component" value="Unassembled WGS sequence"/>
</dbReference>
<evidence type="ECO:0000313" key="3">
    <source>
        <dbReference type="Proteomes" id="UP000664654"/>
    </source>
</evidence>
<dbReference type="InterPro" id="IPR024983">
    <property type="entry name" value="CHAT_dom"/>
</dbReference>
<dbReference type="SMART" id="SM00028">
    <property type="entry name" value="TPR"/>
    <property type="match status" value="4"/>
</dbReference>
<dbReference type="Gene3D" id="1.25.40.10">
    <property type="entry name" value="Tetratricopeptide repeat domain"/>
    <property type="match status" value="1"/>
</dbReference>
<dbReference type="EMBL" id="JAFKCV010000006">
    <property type="protein sequence ID" value="MBN7826028.1"/>
    <property type="molecule type" value="Genomic_DNA"/>
</dbReference>
<dbReference type="PANTHER" id="PTHR10098">
    <property type="entry name" value="RAPSYN-RELATED"/>
    <property type="match status" value="1"/>
</dbReference>
<comment type="caution">
    <text evidence="2">The sequence shown here is derived from an EMBL/GenBank/DDBJ whole genome shotgun (WGS) entry which is preliminary data.</text>
</comment>
<dbReference type="SUPFAM" id="SSF48452">
    <property type="entry name" value="TPR-like"/>
    <property type="match status" value="1"/>
</dbReference>
<reference evidence="2" key="1">
    <citation type="submission" date="2021-03" db="EMBL/GenBank/DDBJ databases">
        <title>novel species isolated from a fishpond in China.</title>
        <authorList>
            <person name="Lu H."/>
            <person name="Cai Z."/>
        </authorList>
    </citation>
    <scope>NUCLEOTIDE SEQUENCE</scope>
    <source>
        <strain evidence="2">JCM 30855</strain>
    </source>
</reference>
<protein>
    <submittedName>
        <fullName evidence="2">CHAT domain-containing protein</fullName>
    </submittedName>
</protein>
<dbReference type="RefSeq" id="WP_206574135.1">
    <property type="nucleotide sequence ID" value="NZ_JAFKCV010000006.1"/>
</dbReference>
<feature type="domain" description="CHAT" evidence="1">
    <location>
        <begin position="685"/>
        <end position="974"/>
    </location>
</feature>
<evidence type="ECO:0000259" key="1">
    <source>
        <dbReference type="Pfam" id="PF12770"/>
    </source>
</evidence>
<keyword evidence="3" id="KW-1185">Reference proteome</keyword>
<dbReference type="PANTHER" id="PTHR10098:SF108">
    <property type="entry name" value="TETRATRICOPEPTIDE REPEAT PROTEIN 28"/>
    <property type="match status" value="1"/>
</dbReference>
<organism evidence="2 3">
    <name type="scientific">Bowmanella dokdonensis</name>
    <dbReference type="NCBI Taxonomy" id="751969"/>
    <lineage>
        <taxon>Bacteria</taxon>
        <taxon>Pseudomonadati</taxon>
        <taxon>Pseudomonadota</taxon>
        <taxon>Gammaproteobacteria</taxon>
        <taxon>Alteromonadales</taxon>
        <taxon>Alteromonadaceae</taxon>
        <taxon>Bowmanella</taxon>
    </lineage>
</organism>
<gene>
    <name evidence="2" type="ORF">J0A66_12390</name>
</gene>
<name>A0A939DP00_9ALTE</name>
<sequence>MQIHSGDTAFIVNQPLGRSGSEYAYLPASAKGALACLYPYYANGALGSWEFIEHTLITDAQMQDAQWISDAGKHWNRDNAPSRLRAIELYQGLARASSTLPGIQEMALSSAILANVFRYSFSAAKALLADISLSEDRWTPYRHLLLGARAKIEMEQGNLDAARKQILKAIEAAQSGQLPLEMAELFTLAGLIELLDLNLTEGQVWLGKAEKHASGDNRLLALINSNRSFVEILQSRGSSEAEQNRALGRSLLLEEKAAALAELALDRRTLAKILNNLGYVNERHRALRAALDYYTRALAIVSQMDDPEFNLLLLRNLGTVNLSLGDHNKAASFLLSALRITNEDNRRESALIRCRLAKNFHKQQRVLEAQSYFQACLDTGVQLDDAELIVAASIGLMHTAPSPHDYLHKALDQLPRLRDPDLTTRLYLALASDQSQRADWQQSAEAMRAAEAAALTTRDPTIEVEVLHQAMQLAVRQGKLSLAIKKGFEAISRIETMHQHLEAQRYGPAWSNLTNRIYRELAEALWQEAEKPEDIKVALLDLSERMRSVSLRQHLSRPERDPQDDLDLEQLEQISQLANQSAGQQQQGLPLSYYLIQTLQSGRYFKDIRQPAPDLLNVQEIQASLGSNQLILNYLVLDQRLILLAISQQDIDIQAIPMTAATLQDRAERLRKTLVDGKAPGRKDLASLASLLPRPLLANGQFDELILIAHRSLHQLPFAALPIDDAGTALVERFKLRGAPSINTLLMAKSGQASLHGSELVIFADPTFNSPGGQSIQGQETVRTWAQTLRPLDYTGIEAQRIESLFPAGQVLSFTGTRANRRNLHLEQVRQARVLHFATHGYFNPDQPDNMGLQLAGVDETGQPIAGFVTLPELFAYPFANQLVVINGCDTAMGKQQAGEGMVGLVRGFLAQGARQVLSTLWPVADRASAQFMEYFYASLLQQGSAGEALRDAQLKLRANPRYRNPYYWAPYVLHSADLDDRIGFTASGQAALTAVPVTEELTSFPHAEEVVVPEYVGR</sequence>
<accession>A0A939DP00</accession>
<evidence type="ECO:0000313" key="2">
    <source>
        <dbReference type="EMBL" id="MBN7826028.1"/>
    </source>
</evidence>